<keyword evidence="1" id="KW-0106">Calcium</keyword>
<dbReference type="CDD" id="cd00051">
    <property type="entry name" value="EFh"/>
    <property type="match status" value="1"/>
</dbReference>
<feature type="region of interest" description="Disordered" evidence="2">
    <location>
        <begin position="1"/>
        <end position="22"/>
    </location>
</feature>
<accession>A0ABQ6MM94</accession>
<feature type="compositionally biased region" description="Low complexity" evidence="2">
    <location>
        <begin position="212"/>
        <end position="229"/>
    </location>
</feature>
<dbReference type="PROSITE" id="PS50222">
    <property type="entry name" value="EF_HAND_2"/>
    <property type="match status" value="1"/>
</dbReference>
<dbReference type="InterPro" id="IPR018247">
    <property type="entry name" value="EF_Hand_1_Ca_BS"/>
</dbReference>
<keyword evidence="5" id="KW-1185">Reference proteome</keyword>
<evidence type="ECO:0000313" key="4">
    <source>
        <dbReference type="EMBL" id="GMI29000.1"/>
    </source>
</evidence>
<feature type="compositionally biased region" description="Basic and acidic residues" evidence="2">
    <location>
        <begin position="266"/>
        <end position="279"/>
    </location>
</feature>
<dbReference type="SMART" id="SM00054">
    <property type="entry name" value="EFh"/>
    <property type="match status" value="1"/>
</dbReference>
<dbReference type="InterPro" id="IPR011992">
    <property type="entry name" value="EF-hand-dom_pair"/>
</dbReference>
<sequence>MTRISTASAMSPHFKSKTNPPTQLAVTKNWQQAIKVEENSQYAAQLAPAPKEVSDIINDFVVRLRARLLDIVKAKGGTEFSILRHCFLDWDADRSGELTAAEFRSAMASIGMPTNEAEADDIVTFYDKEGDGEMRYEPLVAEVQKGISHWMEHPSTADVKTRSAAPKNPSPANKQLAKLMFSDMGGSSKSASARSGASARSALLKSARDSARVSARSGQGTGRSTSSQSEIKRLEEQLREERKARVKAEEQLEEIRKAKSRAASRGKGDEQKEGGEYEEFKKAVASGMGAKSTMM</sequence>
<dbReference type="SUPFAM" id="SSF47473">
    <property type="entry name" value="EF-hand"/>
    <property type="match status" value="1"/>
</dbReference>
<reference evidence="4 5" key="1">
    <citation type="journal article" date="2023" name="Commun. Biol.">
        <title>Genome analysis of Parmales, the sister group of diatoms, reveals the evolutionary specialization of diatoms from phago-mixotrophs to photoautotrophs.</title>
        <authorList>
            <person name="Ban H."/>
            <person name="Sato S."/>
            <person name="Yoshikawa S."/>
            <person name="Yamada K."/>
            <person name="Nakamura Y."/>
            <person name="Ichinomiya M."/>
            <person name="Sato N."/>
            <person name="Blanc-Mathieu R."/>
            <person name="Endo H."/>
            <person name="Kuwata A."/>
            <person name="Ogata H."/>
        </authorList>
    </citation>
    <scope>NUCLEOTIDE SEQUENCE [LARGE SCALE GENOMIC DNA]</scope>
</reference>
<dbReference type="EMBL" id="BRYB01000385">
    <property type="protein sequence ID" value="GMI29000.1"/>
    <property type="molecule type" value="Genomic_DNA"/>
</dbReference>
<gene>
    <name evidence="4" type="ORF">TeGR_g890</name>
</gene>
<feature type="domain" description="EF-hand" evidence="3">
    <location>
        <begin position="78"/>
        <end position="113"/>
    </location>
</feature>
<dbReference type="Proteomes" id="UP001165060">
    <property type="component" value="Unassembled WGS sequence"/>
</dbReference>
<dbReference type="PROSITE" id="PS00018">
    <property type="entry name" value="EF_HAND_1"/>
    <property type="match status" value="1"/>
</dbReference>
<name>A0ABQ6MM94_9STRA</name>
<feature type="compositionally biased region" description="Basic and acidic residues" evidence="2">
    <location>
        <begin position="230"/>
        <end position="257"/>
    </location>
</feature>
<feature type="region of interest" description="Disordered" evidence="2">
    <location>
        <begin position="184"/>
        <end position="279"/>
    </location>
</feature>
<evidence type="ECO:0000259" key="3">
    <source>
        <dbReference type="PROSITE" id="PS50222"/>
    </source>
</evidence>
<proteinExistence type="predicted"/>
<organism evidence="4 5">
    <name type="scientific">Tetraparma gracilis</name>
    <dbReference type="NCBI Taxonomy" id="2962635"/>
    <lineage>
        <taxon>Eukaryota</taxon>
        <taxon>Sar</taxon>
        <taxon>Stramenopiles</taxon>
        <taxon>Ochrophyta</taxon>
        <taxon>Bolidophyceae</taxon>
        <taxon>Parmales</taxon>
        <taxon>Triparmaceae</taxon>
        <taxon>Tetraparma</taxon>
    </lineage>
</organism>
<dbReference type="Gene3D" id="1.10.238.10">
    <property type="entry name" value="EF-hand"/>
    <property type="match status" value="1"/>
</dbReference>
<evidence type="ECO:0000256" key="1">
    <source>
        <dbReference type="ARBA" id="ARBA00022837"/>
    </source>
</evidence>
<evidence type="ECO:0000256" key="2">
    <source>
        <dbReference type="SAM" id="MobiDB-lite"/>
    </source>
</evidence>
<comment type="caution">
    <text evidence="4">The sequence shown here is derived from an EMBL/GenBank/DDBJ whole genome shotgun (WGS) entry which is preliminary data.</text>
</comment>
<protein>
    <recommendedName>
        <fullName evidence="3">EF-hand domain-containing protein</fullName>
    </recommendedName>
</protein>
<feature type="region of interest" description="Disordered" evidence="2">
    <location>
        <begin position="151"/>
        <end position="172"/>
    </location>
</feature>
<feature type="compositionally biased region" description="Low complexity" evidence="2">
    <location>
        <begin position="186"/>
        <end position="205"/>
    </location>
</feature>
<dbReference type="InterPro" id="IPR002048">
    <property type="entry name" value="EF_hand_dom"/>
</dbReference>
<evidence type="ECO:0000313" key="5">
    <source>
        <dbReference type="Proteomes" id="UP001165060"/>
    </source>
</evidence>